<dbReference type="EMBL" id="LFYR01001270">
    <property type="protein sequence ID" value="KMZ63148.1"/>
    <property type="molecule type" value="Genomic_DNA"/>
</dbReference>
<evidence type="ECO:0000313" key="2">
    <source>
        <dbReference type="EMBL" id="KMZ63148.1"/>
    </source>
</evidence>
<sequence>MEITGAPKLLGCSWEDDELQGVEKIASNITQLVGWTPLVELYQIMERDGLNSRLVGKIDFFQPFSSIKDRIALRMIEDAEEKNLITPEVTTLLAATSGNFGIGMTFISTHLFRKAINLLQSCRKIIHLRNNLC</sequence>
<evidence type="ECO:0000313" key="3">
    <source>
        <dbReference type="Proteomes" id="UP000036987"/>
    </source>
</evidence>
<gene>
    <name evidence="2" type="ORF">ZOSMA_425G00220</name>
</gene>
<organism evidence="2 3">
    <name type="scientific">Zostera marina</name>
    <name type="common">Eelgrass</name>
    <dbReference type="NCBI Taxonomy" id="29655"/>
    <lineage>
        <taxon>Eukaryota</taxon>
        <taxon>Viridiplantae</taxon>
        <taxon>Streptophyta</taxon>
        <taxon>Embryophyta</taxon>
        <taxon>Tracheophyta</taxon>
        <taxon>Spermatophyta</taxon>
        <taxon>Magnoliopsida</taxon>
        <taxon>Liliopsida</taxon>
        <taxon>Zosteraceae</taxon>
        <taxon>Zostera</taxon>
    </lineage>
</organism>
<proteinExistence type="predicted"/>
<keyword evidence="3" id="KW-1185">Reference proteome</keyword>
<dbReference type="Proteomes" id="UP000036987">
    <property type="component" value="Unassembled WGS sequence"/>
</dbReference>
<dbReference type="STRING" id="29655.A0A0K9P2F1"/>
<dbReference type="AlphaFoldDB" id="A0A0K9P2F1"/>
<dbReference type="InterPro" id="IPR036052">
    <property type="entry name" value="TrpB-like_PALP_sf"/>
</dbReference>
<dbReference type="InterPro" id="IPR001926">
    <property type="entry name" value="TrpB-like_PALP"/>
</dbReference>
<feature type="domain" description="Tryptophan synthase beta chain-like PALP" evidence="1">
    <location>
        <begin position="29"/>
        <end position="110"/>
    </location>
</feature>
<name>A0A0K9P2F1_ZOSMR</name>
<dbReference type="PANTHER" id="PTHR10314">
    <property type="entry name" value="CYSTATHIONINE BETA-SYNTHASE"/>
    <property type="match status" value="1"/>
</dbReference>
<reference evidence="3" key="1">
    <citation type="journal article" date="2016" name="Nature">
        <title>The genome of the seagrass Zostera marina reveals angiosperm adaptation to the sea.</title>
        <authorList>
            <person name="Olsen J.L."/>
            <person name="Rouze P."/>
            <person name="Verhelst B."/>
            <person name="Lin Y.-C."/>
            <person name="Bayer T."/>
            <person name="Collen J."/>
            <person name="Dattolo E."/>
            <person name="De Paoli E."/>
            <person name="Dittami S."/>
            <person name="Maumus F."/>
            <person name="Michel G."/>
            <person name="Kersting A."/>
            <person name="Lauritano C."/>
            <person name="Lohaus R."/>
            <person name="Toepel M."/>
            <person name="Tonon T."/>
            <person name="Vanneste K."/>
            <person name="Amirebrahimi M."/>
            <person name="Brakel J."/>
            <person name="Bostroem C."/>
            <person name="Chovatia M."/>
            <person name="Grimwood J."/>
            <person name="Jenkins J.W."/>
            <person name="Jueterbock A."/>
            <person name="Mraz A."/>
            <person name="Stam W.T."/>
            <person name="Tice H."/>
            <person name="Bornberg-Bauer E."/>
            <person name="Green P.J."/>
            <person name="Pearson G.A."/>
            <person name="Procaccini G."/>
            <person name="Duarte C.M."/>
            <person name="Schmutz J."/>
            <person name="Reusch T.B.H."/>
            <person name="Van de Peer Y."/>
        </authorList>
    </citation>
    <scope>NUCLEOTIDE SEQUENCE [LARGE SCALE GENOMIC DNA]</scope>
    <source>
        <strain evidence="3">cv. Finnish</strain>
    </source>
</reference>
<dbReference type="InterPro" id="IPR050214">
    <property type="entry name" value="Cys_Synth/Cystath_Beta-Synth"/>
</dbReference>
<dbReference type="Gene3D" id="3.40.50.1100">
    <property type="match status" value="2"/>
</dbReference>
<evidence type="ECO:0000259" key="1">
    <source>
        <dbReference type="Pfam" id="PF00291"/>
    </source>
</evidence>
<accession>A0A0K9P2F1</accession>
<dbReference type="OrthoDB" id="673897at2759"/>
<comment type="caution">
    <text evidence="2">The sequence shown here is derived from an EMBL/GenBank/DDBJ whole genome shotgun (WGS) entry which is preliminary data.</text>
</comment>
<dbReference type="OMA" id="YQIMERD"/>
<dbReference type="SUPFAM" id="SSF53686">
    <property type="entry name" value="Tryptophan synthase beta subunit-like PLP-dependent enzymes"/>
    <property type="match status" value="1"/>
</dbReference>
<dbReference type="Pfam" id="PF00291">
    <property type="entry name" value="PALP"/>
    <property type="match status" value="1"/>
</dbReference>
<protein>
    <recommendedName>
        <fullName evidence="1">Tryptophan synthase beta chain-like PALP domain-containing protein</fullName>
    </recommendedName>
</protein>